<evidence type="ECO:0000313" key="15">
    <source>
        <dbReference type="Proteomes" id="UP000011663"/>
    </source>
</evidence>
<dbReference type="Proteomes" id="UP000011663">
    <property type="component" value="Unassembled WGS sequence"/>
</dbReference>
<evidence type="ECO:0000256" key="6">
    <source>
        <dbReference type="ARBA" id="ARBA00022679"/>
    </source>
</evidence>
<evidence type="ECO:0000256" key="5">
    <source>
        <dbReference type="ARBA" id="ARBA00022519"/>
    </source>
</evidence>
<comment type="pathway">
    <text evidence="2 11">Bacterial outer membrane biogenesis; LPS core biosynthesis.</text>
</comment>
<dbReference type="InterPro" id="IPR039901">
    <property type="entry name" value="Kdotransferase"/>
</dbReference>
<dbReference type="SUPFAM" id="SSF53756">
    <property type="entry name" value="UDP-Glycosyltransferase/glycogen phosphorylase"/>
    <property type="match status" value="1"/>
</dbReference>
<comment type="function">
    <text evidence="11">Involved in lipopolysaccharide (LPS) biosynthesis. Catalyzes the transfer of 3-deoxy-D-manno-octulosonate (Kdo) residue(s) from CMP-Kdo to lipid IV(A), the tetraacyldisaccharide-1,4'-bisphosphate precursor of lipid A.</text>
</comment>
<proteinExistence type="inferred from homology"/>
<feature type="site" description="Transition state stabilizer" evidence="10">
    <location>
        <position position="136"/>
    </location>
</feature>
<dbReference type="GO" id="GO:0030313">
    <property type="term" value="C:cell envelope"/>
    <property type="evidence" value="ECO:0007669"/>
    <property type="project" value="UniProtKB-SubCell"/>
</dbReference>
<feature type="domain" description="Glycosyl transferase family 1" evidence="12">
    <location>
        <begin position="313"/>
        <end position="401"/>
    </location>
</feature>
<reference evidence="14 15" key="1">
    <citation type="submission" date="2012-07" db="EMBL/GenBank/DDBJ databases">
        <title>Genome sequence of Brachyspira sp. 30446, isolated from a pig with mucohaemorrhagic colitis.</title>
        <authorList>
            <person name="Rubin J.E."/>
            <person name="Fernando C."/>
            <person name="Harding J.C.S."/>
            <person name="Hill J.E."/>
        </authorList>
    </citation>
    <scope>NUCLEOTIDE SEQUENCE [LARGE SCALE GENOMIC DNA]</scope>
    <source>
        <strain evidence="14 15">30446</strain>
    </source>
</reference>
<evidence type="ECO:0000259" key="13">
    <source>
        <dbReference type="Pfam" id="PF04413"/>
    </source>
</evidence>
<keyword evidence="6 11" id="KW-0808">Transferase</keyword>
<dbReference type="STRING" id="1289135.A966_09541"/>
<evidence type="ECO:0000313" key="14">
    <source>
        <dbReference type="EMBL" id="EKV56547.1"/>
    </source>
</evidence>
<sequence length="424" mass="48950">MQNFLQKFLMSVYTIFGYIFYPVIFIAFSIMMIFNKPIRKGALSRLGFIYPKENNKNAVWIHAVSVGEIVAVKEIIFTLIEKGYSIYLSTTTVGGYDIAKKNYGDKVELFYLTLDYPHMINKLINLISPEYVMIAEIEIWPTLIYSLHKKLIPLYMINGRIGKKEIKGYKNFKFFFKPYFNMYTKILAQSNIDKENMIYIGMPESLITVTGNLKYDITYFVDEKKIDDLESMIPVNKFVIVTGSTHAGEEELILKAINKLAIKDEVYMVIVPRDISRGEDIQKLASKLGYDMPLYTDYDKTSEDGIIINTIGELLNWYKLSDLVIMGGTFMGTMGGHNILEAIYFKKAVIVGKYMYNFIEIYEYMKEAVLTCDDKEKLAETIKEAYQNEELRNYLAEKAYNLLIQNKGASQRTISIINKHQGIV</sequence>
<feature type="active site" description="Proton acceptor" evidence="9">
    <location>
        <position position="68"/>
    </location>
</feature>
<comment type="caution">
    <text evidence="14">The sequence shown here is derived from an EMBL/GenBank/DDBJ whole genome shotgun (WGS) entry which is preliminary data.</text>
</comment>
<evidence type="ECO:0000256" key="4">
    <source>
        <dbReference type="ARBA" id="ARBA00019077"/>
    </source>
</evidence>
<evidence type="ECO:0000259" key="12">
    <source>
        <dbReference type="Pfam" id="PF00534"/>
    </source>
</evidence>
<protein>
    <recommendedName>
        <fullName evidence="4 11">3-deoxy-D-manno-octulosonic acid transferase</fullName>
        <shortName evidence="11">Kdo transferase</shortName>
        <ecNumber evidence="3 11">2.4.99.12</ecNumber>
    </recommendedName>
    <alternativeName>
        <fullName evidence="7 11">Lipid IV(A) 3-deoxy-D-manno-octulosonic acid transferase</fullName>
    </alternativeName>
</protein>
<dbReference type="GO" id="GO:0043842">
    <property type="term" value="F:Kdo transferase activity"/>
    <property type="evidence" value="ECO:0007669"/>
    <property type="project" value="UniProtKB-EC"/>
</dbReference>
<dbReference type="InterPro" id="IPR007507">
    <property type="entry name" value="Glycos_transf_N"/>
</dbReference>
<dbReference type="GO" id="GO:0009244">
    <property type="term" value="P:lipopolysaccharide core region biosynthetic process"/>
    <property type="evidence" value="ECO:0007669"/>
    <property type="project" value="UniProtKB-UniRule"/>
</dbReference>
<comment type="catalytic activity">
    <reaction evidence="8 11">
        <text>lipid IVA (E. coli) + CMP-3-deoxy-beta-D-manno-octulosonate = alpha-Kdo-(2-&gt;6)-lipid IVA (E. coli) + CMP + H(+)</text>
        <dbReference type="Rhea" id="RHEA:28066"/>
        <dbReference type="ChEBI" id="CHEBI:15378"/>
        <dbReference type="ChEBI" id="CHEBI:58603"/>
        <dbReference type="ChEBI" id="CHEBI:60364"/>
        <dbReference type="ChEBI" id="CHEBI:60377"/>
        <dbReference type="ChEBI" id="CHEBI:85987"/>
        <dbReference type="EC" id="2.4.99.12"/>
    </reaction>
</comment>
<organism evidence="14 15">
    <name type="scientific">Brachyspira hampsonii 30446</name>
    <dbReference type="NCBI Taxonomy" id="1289135"/>
    <lineage>
        <taxon>Bacteria</taxon>
        <taxon>Pseudomonadati</taxon>
        <taxon>Spirochaetota</taxon>
        <taxon>Spirochaetia</taxon>
        <taxon>Brachyspirales</taxon>
        <taxon>Brachyspiraceae</taxon>
        <taxon>Brachyspira</taxon>
    </lineage>
</organism>
<dbReference type="Gene3D" id="3.40.50.2000">
    <property type="entry name" value="Glycogen Phosphorylase B"/>
    <property type="match status" value="1"/>
</dbReference>
<dbReference type="PANTHER" id="PTHR42755">
    <property type="entry name" value="3-DEOXY-MANNO-OCTULOSONATE CYTIDYLYLTRANSFERASE"/>
    <property type="match status" value="1"/>
</dbReference>
<keyword evidence="11" id="KW-0812">Transmembrane</keyword>
<keyword evidence="11" id="KW-0472">Membrane</keyword>
<evidence type="ECO:0000256" key="9">
    <source>
        <dbReference type="PIRSR" id="PIRSR639901-1"/>
    </source>
</evidence>
<comment type="subcellular location">
    <subcellularLocation>
        <location evidence="1">Cell envelope</location>
    </subcellularLocation>
    <subcellularLocation>
        <location evidence="11">Cell membrane</location>
    </subcellularLocation>
</comment>
<evidence type="ECO:0000256" key="11">
    <source>
        <dbReference type="RuleBase" id="RU365103"/>
    </source>
</evidence>
<dbReference type="UniPathway" id="UPA00958"/>
<dbReference type="Pfam" id="PF04413">
    <property type="entry name" value="Glycos_transf_N"/>
    <property type="match status" value="1"/>
</dbReference>
<comment type="similarity">
    <text evidence="11">Belongs to the glycosyltransferase group 1 family.</text>
</comment>
<keyword evidence="11" id="KW-1133">Transmembrane helix</keyword>
<feature type="site" description="Transition state stabilizer" evidence="10">
    <location>
        <position position="214"/>
    </location>
</feature>
<gene>
    <name evidence="14" type="ORF">A966_09541</name>
</gene>
<evidence type="ECO:0000256" key="10">
    <source>
        <dbReference type="PIRSR" id="PIRSR639901-2"/>
    </source>
</evidence>
<dbReference type="PANTHER" id="PTHR42755:SF1">
    <property type="entry name" value="3-DEOXY-D-MANNO-OCTULOSONIC ACID TRANSFERASE, MITOCHONDRIAL-RELATED"/>
    <property type="match status" value="1"/>
</dbReference>
<evidence type="ECO:0000256" key="3">
    <source>
        <dbReference type="ARBA" id="ARBA00012621"/>
    </source>
</evidence>
<evidence type="ECO:0000256" key="2">
    <source>
        <dbReference type="ARBA" id="ARBA00004713"/>
    </source>
</evidence>
<keyword evidence="11" id="KW-0448">Lipopolysaccharide biosynthesis</keyword>
<dbReference type="GO" id="GO:0005886">
    <property type="term" value="C:plasma membrane"/>
    <property type="evidence" value="ECO:0007669"/>
    <property type="project" value="UniProtKB-SubCell"/>
</dbReference>
<dbReference type="EMBL" id="ALNZ01000029">
    <property type="protein sequence ID" value="EKV56547.1"/>
    <property type="molecule type" value="Genomic_DNA"/>
</dbReference>
<dbReference type="GO" id="GO:0009245">
    <property type="term" value="P:lipid A biosynthetic process"/>
    <property type="evidence" value="ECO:0007669"/>
    <property type="project" value="TreeGrafter"/>
</dbReference>
<dbReference type="EC" id="2.4.99.12" evidence="3 11"/>
<dbReference type="Gene3D" id="3.40.50.11720">
    <property type="entry name" value="3-Deoxy-D-manno-octulosonic-acid transferase, N-terminal domain"/>
    <property type="match status" value="1"/>
</dbReference>
<keyword evidence="11" id="KW-1003">Cell membrane</keyword>
<feature type="transmembrane region" description="Helical" evidence="11">
    <location>
        <begin position="12"/>
        <end position="34"/>
    </location>
</feature>
<dbReference type="InterPro" id="IPR038107">
    <property type="entry name" value="Glycos_transf_N_sf"/>
</dbReference>
<evidence type="ECO:0000256" key="1">
    <source>
        <dbReference type="ARBA" id="ARBA00004196"/>
    </source>
</evidence>
<evidence type="ECO:0000256" key="8">
    <source>
        <dbReference type="ARBA" id="ARBA00049183"/>
    </source>
</evidence>
<accession>A0A2U4F2H0</accession>
<keyword evidence="5" id="KW-0997">Cell inner membrane</keyword>
<evidence type="ECO:0000256" key="7">
    <source>
        <dbReference type="ARBA" id="ARBA00031445"/>
    </source>
</evidence>
<name>A0A2U4F2H0_9SPIR</name>
<feature type="domain" description="3-deoxy-D-manno-octulosonic-acid transferase N-terminal" evidence="13">
    <location>
        <begin position="44"/>
        <end position="217"/>
    </location>
</feature>
<dbReference type="Pfam" id="PF00534">
    <property type="entry name" value="Glycos_transf_1"/>
    <property type="match status" value="1"/>
</dbReference>
<dbReference type="AlphaFoldDB" id="A0A2U4F2H0"/>
<dbReference type="InterPro" id="IPR001296">
    <property type="entry name" value="Glyco_trans_1"/>
</dbReference>